<dbReference type="GeneID" id="107418904"/>
<name>A0A6P3ZQH3_ZIZJJ</name>
<dbReference type="PANTHER" id="PTHR31672">
    <property type="entry name" value="BNACNNG10540D PROTEIN"/>
    <property type="match status" value="1"/>
</dbReference>
<dbReference type="InterPro" id="IPR050796">
    <property type="entry name" value="SCF_F-box_component"/>
</dbReference>
<dbReference type="InParanoid" id="A0A6P3ZQH3"/>
<dbReference type="InterPro" id="IPR001810">
    <property type="entry name" value="F-box_dom"/>
</dbReference>
<dbReference type="PANTHER" id="PTHR31672:SF13">
    <property type="entry name" value="F-BOX PROTEIN CPR30-LIKE"/>
    <property type="match status" value="1"/>
</dbReference>
<evidence type="ECO:0000259" key="1">
    <source>
        <dbReference type="Pfam" id="PF00646"/>
    </source>
</evidence>
<dbReference type="Pfam" id="PF07734">
    <property type="entry name" value="FBA_1"/>
    <property type="match status" value="1"/>
</dbReference>
<dbReference type="Proteomes" id="UP001652623">
    <property type="component" value="Chromosome 10"/>
</dbReference>
<dbReference type="Pfam" id="PF00646">
    <property type="entry name" value="F-box"/>
    <property type="match status" value="1"/>
</dbReference>
<dbReference type="InterPro" id="IPR017451">
    <property type="entry name" value="F-box-assoc_interact_dom"/>
</dbReference>
<dbReference type="InterPro" id="IPR006527">
    <property type="entry name" value="F-box-assoc_dom_typ1"/>
</dbReference>
<proteinExistence type="predicted"/>
<gene>
    <name evidence="4" type="primary">LOC107418904</name>
</gene>
<dbReference type="NCBIfam" id="TIGR01640">
    <property type="entry name" value="F_box_assoc_1"/>
    <property type="match status" value="1"/>
</dbReference>
<dbReference type="AlphaFoldDB" id="A0A6P3ZQH3"/>
<dbReference type="CDD" id="cd22157">
    <property type="entry name" value="F-box_AtFBW1-like"/>
    <property type="match status" value="1"/>
</dbReference>
<reference evidence="4" key="1">
    <citation type="submission" date="2025-08" db="UniProtKB">
        <authorList>
            <consortium name="RefSeq"/>
        </authorList>
    </citation>
    <scope>IDENTIFICATION</scope>
    <source>
        <tissue evidence="4">Seedling</tissue>
    </source>
</reference>
<dbReference type="SUPFAM" id="SSF81383">
    <property type="entry name" value="F-box domain"/>
    <property type="match status" value="1"/>
</dbReference>
<accession>A0A6P3ZQH3</accession>
<dbReference type="KEGG" id="zju:107418904"/>
<evidence type="ECO:0000259" key="2">
    <source>
        <dbReference type="Pfam" id="PF07734"/>
    </source>
</evidence>
<dbReference type="RefSeq" id="XP_015883084.2">
    <property type="nucleotide sequence ID" value="XM_016027598.2"/>
</dbReference>
<sequence length="402" mass="45975">MEQDDQYLLKELVMSEILIRLPARSLGRFKCVSKSWCSTINNPSFIDQHILYHHPQNHTNNINNTTNLYLLLNTGYSFARKTTIRRLSYDNLAAVQTKQPPIPTRPLAGRAGVTCCCNGLLLFSDLVRRNWLLWNLATGETKRLPTSSSPILMKKSEDILFYNVGFGFAAQSMDYKVVMMYNLLDSHPGEDSIEVEMYSLKTDSWKRIPTSPSQGFSNIDQFCPGVFSNGMLSWKASHKEGWDKIVSLDLRCEMVIITPLPSCISHPRSDNTRSDNKYNYPLVYKGESFALLNHYCFKDGPLGKSFDLWVLGEYGVKESWNKLFTIGPLQGIDRVLGFWKDGKVFVEKKRFIWETNSGGVILKEMHEKELLLLDTATQETTSLQIYGLTDLFTYRETLVPLN</sequence>
<organism evidence="3 4">
    <name type="scientific">Ziziphus jujuba</name>
    <name type="common">Chinese jujube</name>
    <name type="synonym">Ziziphus sativa</name>
    <dbReference type="NCBI Taxonomy" id="326968"/>
    <lineage>
        <taxon>Eukaryota</taxon>
        <taxon>Viridiplantae</taxon>
        <taxon>Streptophyta</taxon>
        <taxon>Embryophyta</taxon>
        <taxon>Tracheophyta</taxon>
        <taxon>Spermatophyta</taxon>
        <taxon>Magnoliopsida</taxon>
        <taxon>eudicotyledons</taxon>
        <taxon>Gunneridae</taxon>
        <taxon>Pentapetalae</taxon>
        <taxon>rosids</taxon>
        <taxon>fabids</taxon>
        <taxon>Rosales</taxon>
        <taxon>Rhamnaceae</taxon>
        <taxon>Paliureae</taxon>
        <taxon>Ziziphus</taxon>
    </lineage>
</organism>
<evidence type="ECO:0000313" key="3">
    <source>
        <dbReference type="Proteomes" id="UP001652623"/>
    </source>
</evidence>
<evidence type="ECO:0000313" key="4">
    <source>
        <dbReference type="RefSeq" id="XP_015883084.2"/>
    </source>
</evidence>
<keyword evidence="3" id="KW-1185">Reference proteome</keyword>
<protein>
    <submittedName>
        <fullName evidence="4">F-box/kelch-repeat protein At3g23880-like</fullName>
    </submittedName>
</protein>
<feature type="domain" description="F-box" evidence="1">
    <location>
        <begin position="13"/>
        <end position="45"/>
    </location>
</feature>
<dbReference type="InterPro" id="IPR036047">
    <property type="entry name" value="F-box-like_dom_sf"/>
</dbReference>
<feature type="domain" description="F-box associated beta-propeller type 1" evidence="2">
    <location>
        <begin position="115"/>
        <end position="351"/>
    </location>
</feature>